<dbReference type="GO" id="GO:0032259">
    <property type="term" value="P:methylation"/>
    <property type="evidence" value="ECO:0007669"/>
    <property type="project" value="UniProtKB-KW"/>
</dbReference>
<evidence type="ECO:0000256" key="5">
    <source>
        <dbReference type="PROSITE-ProRule" id="PRU01023"/>
    </source>
</evidence>
<dbReference type="Pfam" id="PF01189">
    <property type="entry name" value="Methyltr_RsmB-F"/>
    <property type="match status" value="1"/>
</dbReference>
<evidence type="ECO:0000256" key="4">
    <source>
        <dbReference type="ARBA" id="ARBA00022884"/>
    </source>
</evidence>
<evidence type="ECO:0000259" key="6">
    <source>
        <dbReference type="PROSITE" id="PS51686"/>
    </source>
</evidence>
<evidence type="ECO:0000313" key="7">
    <source>
        <dbReference type="EMBL" id="MBV7379397.1"/>
    </source>
</evidence>
<evidence type="ECO:0000256" key="3">
    <source>
        <dbReference type="ARBA" id="ARBA00022691"/>
    </source>
</evidence>
<dbReference type="RefSeq" id="WP_218392530.1">
    <property type="nucleotide sequence ID" value="NZ_JAHUZE010000002.1"/>
</dbReference>
<keyword evidence="3 5" id="KW-0949">S-adenosyl-L-methionine</keyword>
<keyword evidence="2 5" id="KW-0808">Transferase</keyword>
<sequence>MTPGARAQAAIDVLDAWQAGQAPEQALTRWARASRYAGSKDRAAVRDLVYSAIRCARSHAAMGQGDDGRAMIIGGLREAGDAPEAVFDGSRFAPDALQDHERRVCDLNALPEAVRLDMPDWLLPYLERSLGPDWRTVAAELRKRAPVFLRVNAAKCSRDEAVAALATDGIVTAAHPLSPTALEVVEGARRVHLSAAFNDGLVELQDVASQAVIDLTGVTAGMRVLDYCAGGGGKALAMAAQGAEVYAHDVNQKRMNDLPERVRRAGVDIAILECPGMGGTYDMVLADAPCSGSGAWRRAPQGKWDLTEERLSELCNIQAEILGDIAPLVAVGGQLVYATCSLFDEENQAQIEAFISRTPGWKIVRSQRFTPLDGGDGFFVAVLQRDGVA</sequence>
<feature type="binding site" evidence="5">
    <location>
        <position position="249"/>
    </location>
    <ligand>
        <name>S-adenosyl-L-methionine</name>
        <dbReference type="ChEBI" id="CHEBI:59789"/>
    </ligand>
</feature>
<feature type="domain" description="SAM-dependent MTase RsmB/NOP-type" evidence="6">
    <location>
        <begin position="137"/>
        <end position="389"/>
    </location>
</feature>
<dbReference type="PANTHER" id="PTHR22807">
    <property type="entry name" value="NOP2 YEAST -RELATED NOL1/NOP2/FMU SUN DOMAIN-CONTAINING"/>
    <property type="match status" value="1"/>
</dbReference>
<evidence type="ECO:0000256" key="2">
    <source>
        <dbReference type="ARBA" id="ARBA00022679"/>
    </source>
</evidence>
<dbReference type="GO" id="GO:0008168">
    <property type="term" value="F:methyltransferase activity"/>
    <property type="evidence" value="ECO:0007669"/>
    <property type="project" value="UniProtKB-KW"/>
</dbReference>
<dbReference type="InterPro" id="IPR001678">
    <property type="entry name" value="MeTrfase_RsmB-F_NOP2_dom"/>
</dbReference>
<keyword evidence="1 5" id="KW-0489">Methyltransferase</keyword>
<dbReference type="PANTHER" id="PTHR22807:SF53">
    <property type="entry name" value="RIBOSOMAL RNA SMALL SUBUNIT METHYLTRANSFERASE B-RELATED"/>
    <property type="match status" value="1"/>
</dbReference>
<protein>
    <submittedName>
        <fullName evidence="7">RsmB/NOP family class I SAM-dependent RNA methyltransferase</fullName>
    </submittedName>
</protein>
<dbReference type="Proteomes" id="UP000756530">
    <property type="component" value="Unassembled WGS sequence"/>
</dbReference>
<keyword evidence="4 5" id="KW-0694">RNA-binding</keyword>
<comment type="caution">
    <text evidence="5">Lacks conserved residue(s) required for the propagation of feature annotation.</text>
</comment>
<dbReference type="InterPro" id="IPR023267">
    <property type="entry name" value="RCMT"/>
</dbReference>
<accession>A0ABS6T4W8</accession>
<reference evidence="7 8" key="1">
    <citation type="submission" date="2021-05" db="EMBL/GenBank/DDBJ databases">
        <title>Culturable bacteria isolated from Daya Bay.</title>
        <authorList>
            <person name="Zheng W."/>
            <person name="Yu S."/>
            <person name="Huang Y."/>
        </authorList>
    </citation>
    <scope>NUCLEOTIDE SEQUENCE [LARGE SCALE GENOMIC DNA]</scope>
    <source>
        <strain evidence="7 8">DP4N28-5</strain>
    </source>
</reference>
<proteinExistence type="inferred from homology"/>
<name>A0ABS6T4W8_9RHOB</name>
<gene>
    <name evidence="7" type="ORF">KJP28_10700</name>
</gene>
<feature type="binding site" evidence="5">
    <location>
        <position position="287"/>
    </location>
    <ligand>
        <name>S-adenosyl-L-methionine</name>
        <dbReference type="ChEBI" id="CHEBI:59789"/>
    </ligand>
</feature>
<evidence type="ECO:0000256" key="1">
    <source>
        <dbReference type="ARBA" id="ARBA00022603"/>
    </source>
</evidence>
<dbReference type="EMBL" id="JAHUZE010000002">
    <property type="protein sequence ID" value="MBV7379397.1"/>
    <property type="molecule type" value="Genomic_DNA"/>
</dbReference>
<comment type="similarity">
    <text evidence="5">Belongs to the class I-like SAM-binding methyltransferase superfamily. RsmB/NOP family.</text>
</comment>
<keyword evidence="8" id="KW-1185">Reference proteome</keyword>
<dbReference type="PROSITE" id="PS51686">
    <property type="entry name" value="SAM_MT_RSMB_NOP"/>
    <property type="match status" value="1"/>
</dbReference>
<dbReference type="Pfam" id="PF22458">
    <property type="entry name" value="RsmF-B_ferredox"/>
    <property type="match status" value="1"/>
</dbReference>
<organism evidence="7 8">
    <name type="scientific">Maritimibacter dapengensis</name>
    <dbReference type="NCBI Taxonomy" id="2836868"/>
    <lineage>
        <taxon>Bacteria</taxon>
        <taxon>Pseudomonadati</taxon>
        <taxon>Pseudomonadota</taxon>
        <taxon>Alphaproteobacteria</taxon>
        <taxon>Rhodobacterales</taxon>
        <taxon>Roseobacteraceae</taxon>
        <taxon>Maritimibacter</taxon>
    </lineage>
</organism>
<dbReference type="InterPro" id="IPR054728">
    <property type="entry name" value="RsmB-like_ferredoxin"/>
</dbReference>
<dbReference type="InterPro" id="IPR049560">
    <property type="entry name" value="MeTrfase_RsmB-F_NOP2_cat"/>
</dbReference>
<feature type="active site" description="Nucleophile" evidence="5">
    <location>
        <position position="340"/>
    </location>
</feature>
<evidence type="ECO:0000313" key="8">
    <source>
        <dbReference type="Proteomes" id="UP000756530"/>
    </source>
</evidence>
<comment type="caution">
    <text evidence="7">The sequence shown here is derived from an EMBL/GenBank/DDBJ whole genome shotgun (WGS) entry which is preliminary data.</text>
</comment>